<proteinExistence type="predicted"/>
<evidence type="ECO:0000313" key="2">
    <source>
        <dbReference type="Proteomes" id="UP000183685"/>
    </source>
</evidence>
<sequence length="47" mass="5572">MIRTARKETLQQLSASHEFEANRLFLSADMYDYFSVVLKLFHISAHR</sequence>
<dbReference type="STRING" id="637679.GCA_001550055_00329"/>
<protein>
    <submittedName>
        <fullName evidence="1">Uncharacterized protein</fullName>
    </submittedName>
</protein>
<name>A0A1G6UGG1_9PROT</name>
<gene>
    <name evidence="1" type="ORF">SAMN04488071_0561</name>
</gene>
<evidence type="ECO:0000313" key="1">
    <source>
        <dbReference type="EMBL" id="SDD39677.1"/>
    </source>
</evidence>
<accession>A0A1G6UGG1</accession>
<keyword evidence="2" id="KW-1185">Reference proteome</keyword>
<dbReference type="AlphaFoldDB" id="A0A1G6UGG1"/>
<reference evidence="1 2" key="1">
    <citation type="submission" date="2016-10" db="EMBL/GenBank/DDBJ databases">
        <authorList>
            <person name="de Groot N.N."/>
        </authorList>
    </citation>
    <scope>NUCLEOTIDE SEQUENCE [LARGE SCALE GENOMIC DNA]</scope>
    <source>
        <strain evidence="1 2">CGMCC 1.9109</strain>
    </source>
</reference>
<dbReference type="Proteomes" id="UP000183685">
    <property type="component" value="Unassembled WGS sequence"/>
</dbReference>
<dbReference type="EMBL" id="FNAK01000001">
    <property type="protein sequence ID" value="SDD39677.1"/>
    <property type="molecule type" value="Genomic_DNA"/>
</dbReference>
<dbReference type="RefSeq" id="WP_160328651.1">
    <property type="nucleotide sequence ID" value="NZ_DAIOMO010000003.1"/>
</dbReference>
<organism evidence="1 2">
    <name type="scientific">Kordiimonas lacus</name>
    <dbReference type="NCBI Taxonomy" id="637679"/>
    <lineage>
        <taxon>Bacteria</taxon>
        <taxon>Pseudomonadati</taxon>
        <taxon>Pseudomonadota</taxon>
        <taxon>Alphaproteobacteria</taxon>
        <taxon>Kordiimonadales</taxon>
        <taxon>Kordiimonadaceae</taxon>
        <taxon>Kordiimonas</taxon>
    </lineage>
</organism>